<evidence type="ECO:0000256" key="1">
    <source>
        <dbReference type="ARBA" id="ARBA00004496"/>
    </source>
</evidence>
<dbReference type="RefSeq" id="WP_078808631.1">
    <property type="nucleotide sequence ID" value="NZ_FUWM01000003.1"/>
</dbReference>
<keyword evidence="6" id="KW-0131">Cell cycle</keyword>
<feature type="coiled-coil region" evidence="7">
    <location>
        <begin position="40"/>
        <end position="150"/>
    </location>
</feature>
<dbReference type="GO" id="GO:0051301">
    <property type="term" value="P:cell division"/>
    <property type="evidence" value="ECO:0007669"/>
    <property type="project" value="UniProtKB-KW"/>
</dbReference>
<dbReference type="STRING" id="142842.SAMN02745118_00094"/>
<keyword evidence="9" id="KW-1185">Reference proteome</keyword>
<evidence type="ECO:0000256" key="2">
    <source>
        <dbReference type="ARBA" id="ARBA00009008"/>
    </source>
</evidence>
<name>A0A1T4JKI7_9FIRM</name>
<protein>
    <submittedName>
        <fullName evidence="8">Cell division initiation protein</fullName>
    </submittedName>
</protein>
<evidence type="ECO:0000256" key="5">
    <source>
        <dbReference type="ARBA" id="ARBA00023054"/>
    </source>
</evidence>
<dbReference type="EMBL" id="FUWM01000003">
    <property type="protein sequence ID" value="SJZ30623.1"/>
    <property type="molecule type" value="Genomic_DNA"/>
</dbReference>
<comment type="subcellular location">
    <subcellularLocation>
        <location evidence="1">Cytoplasm</location>
    </subcellularLocation>
</comment>
<evidence type="ECO:0000313" key="8">
    <source>
        <dbReference type="EMBL" id="SJZ30623.1"/>
    </source>
</evidence>
<keyword evidence="5 7" id="KW-0175">Coiled coil</keyword>
<evidence type="ECO:0000256" key="7">
    <source>
        <dbReference type="SAM" id="Coils"/>
    </source>
</evidence>
<organism evidence="8 9">
    <name type="scientific">Selenihalanaerobacter shriftii</name>
    <dbReference type="NCBI Taxonomy" id="142842"/>
    <lineage>
        <taxon>Bacteria</taxon>
        <taxon>Bacillati</taxon>
        <taxon>Bacillota</taxon>
        <taxon>Clostridia</taxon>
        <taxon>Halanaerobiales</taxon>
        <taxon>Halobacteroidaceae</taxon>
        <taxon>Selenihalanaerobacter</taxon>
    </lineage>
</organism>
<dbReference type="OrthoDB" id="9815492at2"/>
<reference evidence="9" key="1">
    <citation type="submission" date="2017-02" db="EMBL/GenBank/DDBJ databases">
        <authorList>
            <person name="Varghese N."/>
            <person name="Submissions S."/>
        </authorList>
    </citation>
    <scope>NUCLEOTIDE SEQUENCE [LARGE SCALE GENOMIC DNA]</scope>
    <source>
        <strain evidence="9">ATCC BAA-73</strain>
    </source>
</reference>
<gene>
    <name evidence="8" type="ORF">SAMN02745118_00094</name>
</gene>
<dbReference type="AlphaFoldDB" id="A0A1T4JKI7"/>
<proteinExistence type="inferred from homology"/>
<dbReference type="InterPro" id="IPR019933">
    <property type="entry name" value="DivIVA_domain"/>
</dbReference>
<dbReference type="InterPro" id="IPR007793">
    <property type="entry name" value="DivIVA_fam"/>
</dbReference>
<accession>A0A1T4JKI7</accession>
<comment type="similarity">
    <text evidence="2">Belongs to the DivIVA family.</text>
</comment>
<dbReference type="NCBIfam" id="TIGR03544">
    <property type="entry name" value="DivI1A_domain"/>
    <property type="match status" value="1"/>
</dbReference>
<evidence type="ECO:0000256" key="4">
    <source>
        <dbReference type="ARBA" id="ARBA00022618"/>
    </source>
</evidence>
<dbReference type="PANTHER" id="PTHR35794">
    <property type="entry name" value="CELL DIVISION PROTEIN DIVIVA"/>
    <property type="match status" value="1"/>
</dbReference>
<sequence length="191" mass="22325">MEDLLTPLEVYNKEFNKTFSMWSYSVEEVDDFLDIVGECYERLYIDNEELCKQVADLKARLKDYKDREKTLNKTIDTVNATADNQQQTAKQEAEAIIKNAQERAVNIKEQAEAEAKLIIEKAEVKADKVIEESEKEVQEKKREYKNLVESEQLFAIKFKTLLNTYLTMLEERDEMETSKDEITVSEENDGE</sequence>
<evidence type="ECO:0000313" key="9">
    <source>
        <dbReference type="Proteomes" id="UP000190625"/>
    </source>
</evidence>
<dbReference type="Proteomes" id="UP000190625">
    <property type="component" value="Unassembled WGS sequence"/>
</dbReference>
<dbReference type="Gene3D" id="6.10.250.660">
    <property type="match status" value="1"/>
</dbReference>
<dbReference type="Pfam" id="PF05103">
    <property type="entry name" value="DivIVA"/>
    <property type="match status" value="1"/>
</dbReference>
<evidence type="ECO:0000256" key="3">
    <source>
        <dbReference type="ARBA" id="ARBA00022490"/>
    </source>
</evidence>
<dbReference type="PANTHER" id="PTHR35794:SF2">
    <property type="entry name" value="CELL DIVISION PROTEIN DIVIVA"/>
    <property type="match status" value="1"/>
</dbReference>
<keyword evidence="4 8" id="KW-0132">Cell division</keyword>
<dbReference type="GO" id="GO:0005737">
    <property type="term" value="C:cytoplasm"/>
    <property type="evidence" value="ECO:0007669"/>
    <property type="project" value="UniProtKB-SubCell"/>
</dbReference>
<evidence type="ECO:0000256" key="6">
    <source>
        <dbReference type="ARBA" id="ARBA00023306"/>
    </source>
</evidence>
<keyword evidence="3" id="KW-0963">Cytoplasm</keyword>